<dbReference type="EMBL" id="CAJGYO010000015">
    <property type="protein sequence ID" value="CAD6269245.1"/>
    <property type="molecule type" value="Genomic_DNA"/>
</dbReference>
<evidence type="ECO:0000313" key="2">
    <source>
        <dbReference type="EMBL" id="CAD6269245.1"/>
    </source>
</evidence>
<dbReference type="CDD" id="cd01650">
    <property type="entry name" value="RT_nLTR_like"/>
    <property type="match status" value="1"/>
</dbReference>
<accession>A0A811RGZ9</accession>
<dbReference type="Proteomes" id="UP000604825">
    <property type="component" value="Unassembled WGS sequence"/>
</dbReference>
<proteinExistence type="predicted"/>
<feature type="domain" description="Reverse transcriptase" evidence="1">
    <location>
        <begin position="62"/>
        <end position="219"/>
    </location>
</feature>
<dbReference type="InterPro" id="IPR000477">
    <property type="entry name" value="RT_dom"/>
</dbReference>
<dbReference type="SUPFAM" id="SSF56672">
    <property type="entry name" value="DNA/RNA polymerases"/>
    <property type="match status" value="1"/>
</dbReference>
<name>A0A811RGZ9_9POAL</name>
<evidence type="ECO:0000259" key="1">
    <source>
        <dbReference type="Pfam" id="PF00078"/>
    </source>
</evidence>
<evidence type="ECO:0000313" key="3">
    <source>
        <dbReference type="Proteomes" id="UP000604825"/>
    </source>
</evidence>
<comment type="caution">
    <text evidence="2">The sequence shown here is derived from an EMBL/GenBank/DDBJ whole genome shotgun (WGS) entry which is preliminary data.</text>
</comment>
<dbReference type="Pfam" id="PF00078">
    <property type="entry name" value="RVT_1"/>
    <property type="match status" value="1"/>
</dbReference>
<sequence length="232" mass="26217">MNRNSAPGPDGFGPSFYTAAWQTVTDAVMEFLGAFHNEVIQLAQVNRSYMILLPKTLDATSVTAFRPICLQNCCVKILAKILTTQLQAQIKSLVDLDRTGFIKGRSITENFVYATELVQYYHKRKLPTLVIKLDFAKAFDTVNWDALDLVLQTRGFSDKWRRWIMCILQSSHSVVLVNGVPGPWTNCRRGLRQGDPMSPYLFILVADVLQMLIRADIEIRHLILQNAGCPVL</sequence>
<dbReference type="PANTHER" id="PTHR19446">
    <property type="entry name" value="REVERSE TRANSCRIPTASES"/>
    <property type="match status" value="1"/>
</dbReference>
<dbReference type="OrthoDB" id="694708at2759"/>
<reference evidence="2" key="1">
    <citation type="submission" date="2020-10" db="EMBL/GenBank/DDBJ databases">
        <authorList>
            <person name="Han B."/>
            <person name="Lu T."/>
            <person name="Zhao Q."/>
            <person name="Huang X."/>
            <person name="Zhao Y."/>
        </authorList>
    </citation>
    <scope>NUCLEOTIDE SEQUENCE</scope>
</reference>
<dbReference type="InterPro" id="IPR043502">
    <property type="entry name" value="DNA/RNA_pol_sf"/>
</dbReference>
<dbReference type="AlphaFoldDB" id="A0A811RGZ9"/>
<keyword evidence="3" id="KW-1185">Reference proteome</keyword>
<organism evidence="2 3">
    <name type="scientific">Miscanthus lutarioriparius</name>
    <dbReference type="NCBI Taxonomy" id="422564"/>
    <lineage>
        <taxon>Eukaryota</taxon>
        <taxon>Viridiplantae</taxon>
        <taxon>Streptophyta</taxon>
        <taxon>Embryophyta</taxon>
        <taxon>Tracheophyta</taxon>
        <taxon>Spermatophyta</taxon>
        <taxon>Magnoliopsida</taxon>
        <taxon>Liliopsida</taxon>
        <taxon>Poales</taxon>
        <taxon>Poaceae</taxon>
        <taxon>PACMAD clade</taxon>
        <taxon>Panicoideae</taxon>
        <taxon>Andropogonodae</taxon>
        <taxon>Andropogoneae</taxon>
        <taxon>Saccharinae</taxon>
        <taxon>Miscanthus</taxon>
    </lineage>
</organism>
<gene>
    <name evidence="2" type="ORF">NCGR_LOCUS52549</name>
</gene>
<protein>
    <recommendedName>
        <fullName evidence="1">Reverse transcriptase domain-containing protein</fullName>
    </recommendedName>
</protein>